<evidence type="ECO:0000313" key="2">
    <source>
        <dbReference type="Proteomes" id="UP000187735"/>
    </source>
</evidence>
<gene>
    <name evidence="1" type="ORF">Fuma_03775</name>
</gene>
<dbReference type="PANTHER" id="PTHR43737">
    <property type="entry name" value="BLL7424 PROTEIN"/>
    <property type="match status" value="1"/>
</dbReference>
<dbReference type="PANTHER" id="PTHR43737:SF1">
    <property type="entry name" value="DUF1501 DOMAIN-CONTAINING PROTEIN"/>
    <property type="match status" value="1"/>
</dbReference>
<reference evidence="1 2" key="1">
    <citation type="journal article" date="2016" name="Front. Microbiol.">
        <title>Fuerstia marisgermanicae gen. nov., sp. nov., an Unusual Member of the Phylum Planctomycetes from the German Wadden Sea.</title>
        <authorList>
            <person name="Kohn T."/>
            <person name="Heuer A."/>
            <person name="Jogler M."/>
            <person name="Vollmers J."/>
            <person name="Boedeker C."/>
            <person name="Bunk B."/>
            <person name="Rast P."/>
            <person name="Borchert D."/>
            <person name="Glockner I."/>
            <person name="Freese H.M."/>
            <person name="Klenk H.P."/>
            <person name="Overmann J."/>
            <person name="Kaster A.K."/>
            <person name="Rohde M."/>
            <person name="Wiegand S."/>
            <person name="Jogler C."/>
        </authorList>
    </citation>
    <scope>NUCLEOTIDE SEQUENCE [LARGE SCALE GENOMIC DNA]</scope>
    <source>
        <strain evidence="1 2">NH11</strain>
    </source>
</reference>
<dbReference type="Pfam" id="PF07394">
    <property type="entry name" value="DUF1501"/>
    <property type="match status" value="1"/>
</dbReference>
<evidence type="ECO:0008006" key="3">
    <source>
        <dbReference type="Google" id="ProtNLM"/>
    </source>
</evidence>
<accession>A0A1P8WJC7</accession>
<dbReference type="InterPro" id="IPR010869">
    <property type="entry name" value="DUF1501"/>
</dbReference>
<dbReference type="SUPFAM" id="SSF53649">
    <property type="entry name" value="Alkaline phosphatase-like"/>
    <property type="match status" value="1"/>
</dbReference>
<name>A0A1P8WJC7_9PLAN</name>
<sequence length="464" mass="50457">MLAISCFNPERSSRSLANCQGVQRRTMLRAGALGAFGLSMPSVQRLHAEAGTPDNGKSVILLWLDGGPSQLETYDPKPDAPSEYRGPWGDLQTNVPGINFSSMLPLHAKHADKMCVLRSVHHDTGDHFAAGHWMLTGRFGATAANKQSTSPSVGSCVAKLKPATQPGMPNYVGLPAAHAIYRYPGYMGSAYLGPGYDPFQVNMKQKYMSAVYKAPIQNPPFLESMSGEASRSNTRMSLLKSLDGIDRAIDQSGMMASMDGFQQKAVDMLLKGSARKAFDIDQESAATRDRYGRGPWGHYTLMARRMVESGVRFVTVDMPHWDTHSRIKVGMETRLPYLDMAVDGLMTDLAERNLLDDVLVVIMGEFGRTPRLNSGQAGIPIPGRDHWGSAMSVVMAGGGLRMGQAVGATSSKAEHPISSPQRPDDVLATIYHVLGIDYRHISFNDYSGRPVPMLDNGTPIAEVI</sequence>
<evidence type="ECO:0000313" key="1">
    <source>
        <dbReference type="EMBL" id="APZ94151.1"/>
    </source>
</evidence>
<dbReference type="STRING" id="1891926.Fuma_03775"/>
<dbReference type="KEGG" id="fmr:Fuma_03775"/>
<dbReference type="Proteomes" id="UP000187735">
    <property type="component" value="Chromosome"/>
</dbReference>
<protein>
    <recommendedName>
        <fullName evidence="3">DUF1501 domain-containing protein</fullName>
    </recommendedName>
</protein>
<organism evidence="1 2">
    <name type="scientific">Fuerstiella marisgermanici</name>
    <dbReference type="NCBI Taxonomy" id="1891926"/>
    <lineage>
        <taxon>Bacteria</taxon>
        <taxon>Pseudomonadati</taxon>
        <taxon>Planctomycetota</taxon>
        <taxon>Planctomycetia</taxon>
        <taxon>Planctomycetales</taxon>
        <taxon>Planctomycetaceae</taxon>
        <taxon>Fuerstiella</taxon>
    </lineage>
</organism>
<dbReference type="EMBL" id="CP017641">
    <property type="protein sequence ID" value="APZ94151.1"/>
    <property type="molecule type" value="Genomic_DNA"/>
</dbReference>
<dbReference type="AlphaFoldDB" id="A0A1P8WJC7"/>
<dbReference type="InterPro" id="IPR017850">
    <property type="entry name" value="Alkaline_phosphatase_core_sf"/>
</dbReference>
<proteinExistence type="predicted"/>
<dbReference type="RefSeq" id="WP_083732153.1">
    <property type="nucleotide sequence ID" value="NZ_CP017641.1"/>
</dbReference>
<keyword evidence="2" id="KW-1185">Reference proteome</keyword>